<comment type="catalytic activity">
    <reaction evidence="10 11">
        <text>N(6)-L-threonylcarbamoyladenosine(37) in tRNA + (sulfur carrier)-SH + AH2 + 2 S-adenosyl-L-methionine = 2-methylsulfanyl-N(6)-L-threonylcarbamoyladenosine(37) in tRNA + (sulfur carrier)-H + 5'-deoxyadenosine + L-methionine + A + S-adenosyl-L-homocysteine + 2 H(+)</text>
        <dbReference type="Rhea" id="RHEA:37075"/>
        <dbReference type="Rhea" id="RHEA-COMP:10163"/>
        <dbReference type="Rhea" id="RHEA-COMP:11092"/>
        <dbReference type="Rhea" id="RHEA-COMP:14737"/>
        <dbReference type="Rhea" id="RHEA-COMP:14739"/>
        <dbReference type="ChEBI" id="CHEBI:13193"/>
        <dbReference type="ChEBI" id="CHEBI:15378"/>
        <dbReference type="ChEBI" id="CHEBI:17319"/>
        <dbReference type="ChEBI" id="CHEBI:17499"/>
        <dbReference type="ChEBI" id="CHEBI:29917"/>
        <dbReference type="ChEBI" id="CHEBI:57844"/>
        <dbReference type="ChEBI" id="CHEBI:57856"/>
        <dbReference type="ChEBI" id="CHEBI:59789"/>
        <dbReference type="ChEBI" id="CHEBI:64428"/>
        <dbReference type="ChEBI" id="CHEBI:74418"/>
        <dbReference type="ChEBI" id="CHEBI:74420"/>
        <dbReference type="EC" id="2.8.4.5"/>
    </reaction>
</comment>
<dbReference type="InterPro" id="IPR020612">
    <property type="entry name" value="Methylthiotransferase_CS"/>
</dbReference>
<accession>A0A0N5A9E3</accession>
<evidence type="ECO:0000256" key="11">
    <source>
        <dbReference type="RuleBase" id="RU368081"/>
    </source>
</evidence>
<keyword evidence="5 11" id="KW-0949">S-adenosyl-L-methionine</keyword>
<dbReference type="STRING" id="451379.A0A0N5A9E3"/>
<feature type="transmembrane region" description="Helical" evidence="11">
    <location>
        <begin position="86"/>
        <end position="107"/>
    </location>
</feature>
<evidence type="ECO:0000256" key="1">
    <source>
        <dbReference type="ARBA" id="ARBA00002399"/>
    </source>
</evidence>
<evidence type="ECO:0000256" key="4">
    <source>
        <dbReference type="ARBA" id="ARBA00022679"/>
    </source>
</evidence>
<dbReference type="AlphaFoldDB" id="A0A0N5A9E3"/>
<keyword evidence="7 11" id="KW-0479">Metal-binding</keyword>
<protein>
    <recommendedName>
        <fullName evidence="11">tRNA-t(6)A37 methylthiotransferase</fullName>
        <ecNumber evidence="11">2.8.4.5</ecNumber>
    </recommendedName>
</protein>
<dbReference type="NCBIfam" id="TIGR00089">
    <property type="entry name" value="MiaB/RimO family radical SAM methylthiotransferase"/>
    <property type="match status" value="1"/>
</dbReference>
<dbReference type="InterPro" id="IPR058240">
    <property type="entry name" value="rSAM_sf"/>
</dbReference>
<keyword evidence="9 11" id="KW-0411">Iron-sulfur</keyword>
<keyword evidence="8 11" id="KW-0408">Iron</keyword>
<dbReference type="GO" id="GO:0046872">
    <property type="term" value="F:metal ion binding"/>
    <property type="evidence" value="ECO:0007669"/>
    <property type="project" value="UniProtKB-UniRule"/>
</dbReference>
<keyword evidence="3 11" id="KW-0004">4Fe-4S</keyword>
<evidence type="ECO:0000256" key="2">
    <source>
        <dbReference type="ARBA" id="ARBA00008616"/>
    </source>
</evidence>
<evidence type="ECO:0000256" key="7">
    <source>
        <dbReference type="ARBA" id="ARBA00022723"/>
    </source>
</evidence>
<evidence type="ECO:0000256" key="5">
    <source>
        <dbReference type="ARBA" id="ARBA00022691"/>
    </source>
</evidence>
<keyword evidence="11" id="KW-1133">Transmembrane helix</keyword>
<comment type="similarity">
    <text evidence="2 11">Belongs to the methylthiotransferase family. CDKAL1 subfamily.</text>
</comment>
<feature type="domain" description="Radical SAM core" evidence="13">
    <location>
        <begin position="233"/>
        <end position="463"/>
    </location>
</feature>
<evidence type="ECO:0000259" key="12">
    <source>
        <dbReference type="PROSITE" id="PS51449"/>
    </source>
</evidence>
<evidence type="ECO:0000256" key="9">
    <source>
        <dbReference type="ARBA" id="ARBA00023014"/>
    </source>
</evidence>
<comment type="cofactor">
    <cofactor evidence="11">
        <name>[4Fe-4S] cluster</name>
        <dbReference type="ChEBI" id="CHEBI:49883"/>
    </cofactor>
    <text evidence="11">Binds 1 or 2 [4Fe-4S] cluster. One cluster is coordinated with 3 cysteines and an exchangeable S-adenosyl-L-methionine.</text>
</comment>
<dbReference type="GO" id="GO:0035598">
    <property type="term" value="F:tRNA (N(6)-L-threonylcarbamoyladenosine(37)-C(2))-methylthiotransferase activity"/>
    <property type="evidence" value="ECO:0007669"/>
    <property type="project" value="UniProtKB-UniRule"/>
</dbReference>
<dbReference type="InterPro" id="IPR006466">
    <property type="entry name" value="MiaB-like_arc_euk"/>
</dbReference>
<dbReference type="PANTHER" id="PTHR11918">
    <property type="entry name" value="RADICAL SAM PROTEINS"/>
    <property type="match status" value="1"/>
</dbReference>
<evidence type="ECO:0000313" key="14">
    <source>
        <dbReference type="Proteomes" id="UP000046393"/>
    </source>
</evidence>
<dbReference type="Pfam" id="PF00919">
    <property type="entry name" value="UPF0004"/>
    <property type="match status" value="1"/>
</dbReference>
<dbReference type="InterPro" id="IPR013848">
    <property type="entry name" value="Methylthiotransferase_N"/>
</dbReference>
<sequence length="521" mass="58773">MSSKDEQVCVLQLIRMQVVGIVDSLSVQTVLIADDTMVDIEDVGYEKFGFTNAALVKLNKRRLLTDEIPVFSGDSLIPSMIKTGDLIFVCLFFLIYWTYLGAISIYIRTWGCSHNSSDSEYMAGLLKEAGYNITASKAEASLWILNSCTAKTPSEVHLENTIKEAQSLGKAVVVAGCVSQADPEAKFLANISVVGVKQIDQITDVVDQTLRGNCVKLLNRNRPHQKLSLPKMRRNRYIEVLAISSGCLNHCSYCKTKMARGNLVSFHLDELVEQARLAFSQGCREIWLTSEDLGAWGRDFDMVLPDLLEALVEVIPEGCMLRLGMTNPPYILDFLEEIAKILRHPRVYSFLHIPVQSGSDPVLIDMKREYSVADFCKVVDYMIENVPDVYIATDFICAFPTETEEDFNESMNLVKKYHFPSVFINQFFPRPGTPASKMRKVDSVEAKRRTAEMSAYFRSYSRYTADRIGRIEEVLVCERATDGVHYVGHNKSYEQILVPALDNTIMGKFVKVQFCEANLLR</sequence>
<dbReference type="Gene3D" id="3.80.30.20">
    <property type="entry name" value="tm_1862 like domain"/>
    <property type="match status" value="1"/>
</dbReference>
<dbReference type="PANTHER" id="PTHR11918:SF45">
    <property type="entry name" value="THREONYLCARBAMOYLADENOSINE TRNA METHYLTHIOTRANSFERASE"/>
    <property type="match status" value="1"/>
</dbReference>
<keyword evidence="11" id="KW-0812">Transmembrane</keyword>
<dbReference type="InterPro" id="IPR005839">
    <property type="entry name" value="Methylthiotransferase"/>
</dbReference>
<dbReference type="Proteomes" id="UP000046393">
    <property type="component" value="Unplaced"/>
</dbReference>
<evidence type="ECO:0000256" key="8">
    <source>
        <dbReference type="ARBA" id="ARBA00023004"/>
    </source>
</evidence>
<comment type="subcellular location">
    <subcellularLocation>
        <location evidence="11">Endoplasmic reticulum membrane</location>
        <topology evidence="11">Single-pass membrane protein</topology>
    </subcellularLocation>
</comment>
<evidence type="ECO:0000259" key="13">
    <source>
        <dbReference type="PROSITE" id="PS51918"/>
    </source>
</evidence>
<dbReference type="SMART" id="SM00729">
    <property type="entry name" value="Elp3"/>
    <property type="match status" value="1"/>
</dbReference>
<evidence type="ECO:0000256" key="3">
    <source>
        <dbReference type="ARBA" id="ARBA00022485"/>
    </source>
</evidence>
<keyword evidence="4 11" id="KW-0808">Transferase</keyword>
<dbReference type="GO" id="GO:0005789">
    <property type="term" value="C:endoplasmic reticulum membrane"/>
    <property type="evidence" value="ECO:0007669"/>
    <property type="project" value="UniProtKB-SubCell"/>
</dbReference>
<dbReference type="FunFam" id="3.80.30.20:FF:000002">
    <property type="entry name" value="threonylcarbamoyladenosine tRNA methylthiotransferase isoform X2"/>
    <property type="match status" value="1"/>
</dbReference>
<dbReference type="InterPro" id="IPR006638">
    <property type="entry name" value="Elp3/MiaA/NifB-like_rSAM"/>
</dbReference>
<dbReference type="InterPro" id="IPR023404">
    <property type="entry name" value="rSAM_horseshoe"/>
</dbReference>
<keyword evidence="14" id="KW-1185">Reference proteome</keyword>
<dbReference type="WBParaSite" id="SMUV_0000071701-mRNA-1">
    <property type="protein sequence ID" value="SMUV_0000071701-mRNA-1"/>
    <property type="gene ID" value="SMUV_0000071701"/>
</dbReference>
<dbReference type="Pfam" id="PF04055">
    <property type="entry name" value="Radical_SAM"/>
    <property type="match status" value="1"/>
</dbReference>
<reference evidence="15" key="1">
    <citation type="submission" date="2017-02" db="UniProtKB">
        <authorList>
            <consortium name="WormBaseParasite"/>
        </authorList>
    </citation>
    <scope>IDENTIFICATION</scope>
</reference>
<keyword evidence="6 11" id="KW-0819">tRNA processing</keyword>
<dbReference type="GO" id="GO:0051539">
    <property type="term" value="F:4 iron, 4 sulfur cluster binding"/>
    <property type="evidence" value="ECO:0007669"/>
    <property type="project" value="UniProtKB-UniRule"/>
</dbReference>
<dbReference type="Gene3D" id="3.40.50.12160">
    <property type="entry name" value="Methylthiotransferase, N-terminal domain"/>
    <property type="match status" value="1"/>
</dbReference>
<evidence type="ECO:0000256" key="6">
    <source>
        <dbReference type="ARBA" id="ARBA00022694"/>
    </source>
</evidence>
<keyword evidence="11" id="KW-0256">Endoplasmic reticulum</keyword>
<dbReference type="PROSITE" id="PS51918">
    <property type="entry name" value="RADICAL_SAM"/>
    <property type="match status" value="1"/>
</dbReference>
<proteinExistence type="inferred from homology"/>
<evidence type="ECO:0000313" key="15">
    <source>
        <dbReference type="WBParaSite" id="SMUV_0000071701-mRNA-1"/>
    </source>
</evidence>
<dbReference type="SFLD" id="SFLDG01082">
    <property type="entry name" value="B12-binding_domain_containing"/>
    <property type="match status" value="1"/>
</dbReference>
<evidence type="ECO:0000256" key="10">
    <source>
        <dbReference type="ARBA" id="ARBA00051661"/>
    </source>
</evidence>
<dbReference type="EC" id="2.8.4.5" evidence="11"/>
<dbReference type="InterPro" id="IPR007197">
    <property type="entry name" value="rSAM"/>
</dbReference>
<dbReference type="InterPro" id="IPR038135">
    <property type="entry name" value="Methylthiotransferase_N_sf"/>
</dbReference>
<keyword evidence="11" id="KW-0472">Membrane</keyword>
<name>A0A0N5A9E3_9BILA</name>
<feature type="domain" description="MTTase N-terminal" evidence="12">
    <location>
        <begin position="103"/>
        <end position="211"/>
    </location>
</feature>
<dbReference type="PROSITE" id="PS51449">
    <property type="entry name" value="MTTASE_N"/>
    <property type="match status" value="1"/>
</dbReference>
<comment type="function">
    <text evidence="1 11">Catalyzes the methylthiolation of N6-threonylcarbamoyladenosine (t(6)A), leading to the formation of 2-methylthio-N6-threonylcarbamoyladenosine (ms(2)t(6)A) at position 37 in tRNAs that read codons beginning with adenine.</text>
</comment>
<organism evidence="14 15">
    <name type="scientific">Syphacia muris</name>
    <dbReference type="NCBI Taxonomy" id="451379"/>
    <lineage>
        <taxon>Eukaryota</taxon>
        <taxon>Metazoa</taxon>
        <taxon>Ecdysozoa</taxon>
        <taxon>Nematoda</taxon>
        <taxon>Chromadorea</taxon>
        <taxon>Rhabditida</taxon>
        <taxon>Spirurina</taxon>
        <taxon>Oxyuridomorpha</taxon>
        <taxon>Oxyuroidea</taxon>
        <taxon>Oxyuridae</taxon>
        <taxon>Syphacia</taxon>
    </lineage>
</organism>
<dbReference type="SUPFAM" id="SSF102114">
    <property type="entry name" value="Radical SAM enzymes"/>
    <property type="match status" value="1"/>
</dbReference>
<dbReference type="PROSITE" id="PS01278">
    <property type="entry name" value="MTTASE_RADICAL"/>
    <property type="match status" value="1"/>
</dbReference>
<dbReference type="SFLD" id="SFLDS00029">
    <property type="entry name" value="Radical_SAM"/>
    <property type="match status" value="1"/>
</dbReference>
<dbReference type="NCBIfam" id="TIGR01578">
    <property type="entry name" value="MiaB-like-B"/>
    <property type="match status" value="1"/>
</dbReference>
<dbReference type="CDD" id="cd01335">
    <property type="entry name" value="Radical_SAM"/>
    <property type="match status" value="1"/>
</dbReference>